<gene>
    <name evidence="4" type="primary">LOC108569843</name>
</gene>
<evidence type="ECO:0000256" key="2">
    <source>
        <dbReference type="SAM" id="SignalP"/>
    </source>
</evidence>
<protein>
    <submittedName>
        <fullName evidence="4">Uncharacterized protein LOC108569843</fullName>
    </submittedName>
</protein>
<feature type="chain" id="PRO_5045825008" evidence="2">
    <location>
        <begin position="21"/>
        <end position="506"/>
    </location>
</feature>
<dbReference type="Proteomes" id="UP000695000">
    <property type="component" value="Unplaced"/>
</dbReference>
<evidence type="ECO:0000313" key="3">
    <source>
        <dbReference type="Proteomes" id="UP000695000"/>
    </source>
</evidence>
<keyword evidence="1" id="KW-1133">Transmembrane helix</keyword>
<name>A0ABM1NJP0_NICVS</name>
<proteinExistence type="predicted"/>
<keyword evidence="1" id="KW-0472">Membrane</keyword>
<keyword evidence="2" id="KW-0732">Signal</keyword>
<feature type="transmembrane region" description="Helical" evidence="1">
    <location>
        <begin position="417"/>
        <end position="442"/>
    </location>
</feature>
<feature type="signal peptide" evidence="2">
    <location>
        <begin position="1"/>
        <end position="20"/>
    </location>
</feature>
<dbReference type="PANTHER" id="PTHR11861:SF8">
    <property type="entry name" value="PKD DOMAIN-CONTAINING PROTEIN"/>
    <property type="match status" value="1"/>
</dbReference>
<dbReference type="PANTHER" id="PTHR11861">
    <property type="entry name" value="MELANOCYTE PROTEIN PMEL 17-RELATED"/>
    <property type="match status" value="1"/>
</dbReference>
<dbReference type="RefSeq" id="XP_017787040.1">
    <property type="nucleotide sequence ID" value="XM_017931551.1"/>
</dbReference>
<accession>A0ABM1NJP0</accession>
<dbReference type="GeneID" id="108569843"/>
<evidence type="ECO:0000313" key="4">
    <source>
        <dbReference type="RefSeq" id="XP_017787040.1"/>
    </source>
</evidence>
<reference evidence="4" key="1">
    <citation type="submission" date="2025-08" db="UniProtKB">
        <authorList>
            <consortium name="RefSeq"/>
        </authorList>
    </citation>
    <scope>IDENTIFICATION</scope>
    <source>
        <tissue evidence="4">Whole Larva</tissue>
    </source>
</reference>
<sequence length="506" mass="56862">MREKVCLLLLAVTSVREVICSDYSVVMTSDSPIVTGASISFHAKLYKGNQLAEGNYRYEWIDDAIPRHAGTLDSETGEISWSADFSDKIHYPPGPYVMQLTIYKVYLLYPWMITSQRLIFNLTENLNGNLESYQNQVQVNSNFVSNATTVVHKVSLKKTDQEYLDSTATKVLTYWFIGCDYYGPSDNYEFSRNYTTVDEEYTVGAIVWATFEPIPVTTTPAPTTTTIKPNATTAAPTTTTSVVPNVANVEKTRHRRDLEKDIVGKFRGKYMSLNESTAYNESFPFFCSNNTIIALGPNLTYGVFTTKVSVKQPISNISVTGNNWIRHSDMLQLSVGCRGSSGFKYCYSFRDGVYNVTGNETCDTQNLIEKCQFPINRLFITDNTDVHTVIIIISNEVSKMVYPVTVNVYKATKQAQLSVIVVPVVFSLAAVVLIVFGVAYYFQNRSRFTVEVADFNFGQQYADMEYKTFSERLKDSMSNAFTRASIPGGSFEETVWPPGHKYGSMT</sequence>
<dbReference type="InterPro" id="IPR045219">
    <property type="entry name" value="PKAT"/>
</dbReference>
<evidence type="ECO:0000256" key="1">
    <source>
        <dbReference type="SAM" id="Phobius"/>
    </source>
</evidence>
<keyword evidence="3" id="KW-1185">Reference proteome</keyword>
<keyword evidence="1" id="KW-0812">Transmembrane</keyword>
<organism evidence="3 4">
    <name type="scientific">Nicrophorus vespilloides</name>
    <name type="common">Boreal carrion beetle</name>
    <dbReference type="NCBI Taxonomy" id="110193"/>
    <lineage>
        <taxon>Eukaryota</taxon>
        <taxon>Metazoa</taxon>
        <taxon>Ecdysozoa</taxon>
        <taxon>Arthropoda</taxon>
        <taxon>Hexapoda</taxon>
        <taxon>Insecta</taxon>
        <taxon>Pterygota</taxon>
        <taxon>Neoptera</taxon>
        <taxon>Endopterygota</taxon>
        <taxon>Coleoptera</taxon>
        <taxon>Polyphaga</taxon>
        <taxon>Staphyliniformia</taxon>
        <taxon>Silphidae</taxon>
        <taxon>Nicrophorinae</taxon>
        <taxon>Nicrophorus</taxon>
    </lineage>
</organism>